<dbReference type="InterPro" id="IPR003959">
    <property type="entry name" value="ATPase_AAA_core"/>
</dbReference>
<dbReference type="FunFam" id="1.10.8.60:FF:000002">
    <property type="entry name" value="ATP-dependent Clp protease ATP-binding subunit ClpX"/>
    <property type="match status" value="1"/>
</dbReference>
<dbReference type="GO" id="GO:0051603">
    <property type="term" value="P:proteolysis involved in protein catabolic process"/>
    <property type="evidence" value="ECO:0007669"/>
    <property type="project" value="TreeGrafter"/>
</dbReference>
<dbReference type="Gene3D" id="1.10.8.60">
    <property type="match status" value="1"/>
</dbReference>
<feature type="region of interest" description="Disordered" evidence="3">
    <location>
        <begin position="676"/>
        <end position="706"/>
    </location>
</feature>
<evidence type="ECO:0000256" key="3">
    <source>
        <dbReference type="SAM" id="MobiDB-lite"/>
    </source>
</evidence>
<dbReference type="SMART" id="SM01086">
    <property type="entry name" value="ClpB_D2-small"/>
    <property type="match status" value="1"/>
</dbReference>
<evidence type="ECO:0000259" key="4">
    <source>
        <dbReference type="SMART" id="SM00382"/>
    </source>
</evidence>
<dbReference type="AlphaFoldDB" id="A0AAW1QBR8"/>
<dbReference type="InterPro" id="IPR027417">
    <property type="entry name" value="P-loop_NTPase"/>
</dbReference>
<feature type="compositionally biased region" description="Basic and acidic residues" evidence="3">
    <location>
        <begin position="683"/>
        <end position="706"/>
    </location>
</feature>
<keyword evidence="1" id="KW-0547">Nucleotide-binding</keyword>
<evidence type="ECO:0000259" key="5">
    <source>
        <dbReference type="SMART" id="SM01086"/>
    </source>
</evidence>
<dbReference type="GO" id="GO:0005524">
    <property type="term" value="F:ATP binding"/>
    <property type="evidence" value="ECO:0007669"/>
    <property type="project" value="UniProtKB-KW"/>
</dbReference>
<accession>A0AAW1QBR8</accession>
<dbReference type="Proteomes" id="UP001489004">
    <property type="component" value="Unassembled WGS sequence"/>
</dbReference>
<reference evidence="6 7" key="1">
    <citation type="journal article" date="2024" name="Nat. Commun.">
        <title>Phylogenomics reveals the evolutionary origins of lichenization in chlorophyte algae.</title>
        <authorList>
            <person name="Puginier C."/>
            <person name="Libourel C."/>
            <person name="Otte J."/>
            <person name="Skaloud P."/>
            <person name="Haon M."/>
            <person name="Grisel S."/>
            <person name="Petersen M."/>
            <person name="Berrin J.G."/>
            <person name="Delaux P.M."/>
            <person name="Dal Grande F."/>
            <person name="Keller J."/>
        </authorList>
    </citation>
    <scope>NUCLEOTIDE SEQUENCE [LARGE SCALE GENOMIC DNA]</scope>
    <source>
        <strain evidence="6 7">SAG 2043</strain>
    </source>
</reference>
<dbReference type="GO" id="GO:0005759">
    <property type="term" value="C:mitochondrial matrix"/>
    <property type="evidence" value="ECO:0007669"/>
    <property type="project" value="TreeGrafter"/>
</dbReference>
<dbReference type="EMBL" id="JALJOR010000004">
    <property type="protein sequence ID" value="KAK9818172.1"/>
    <property type="molecule type" value="Genomic_DNA"/>
</dbReference>
<feature type="compositionally biased region" description="Basic and acidic residues" evidence="3">
    <location>
        <begin position="247"/>
        <end position="260"/>
    </location>
</feature>
<feature type="region of interest" description="Disordered" evidence="3">
    <location>
        <begin position="247"/>
        <end position="308"/>
    </location>
</feature>
<sequence length="706" mass="75286">MLASRVQKLEPVAQISDVTGGGDQRKPILGNGTKHSDLPGLPYLGKQHRIPAKRRPTSAPVHITPMTVQSVARQAITAIEPGVYCPTCRKPLTVVAKGNQAILHTSVAGRGHGNRGLPKSIETSLLYCPNCHVRPLHEVASWGDSTVSSSQVTEAAASTATPQLGKAHAYSMSHSQGHLGEQPVAAIPNFGGSTSHSAHGWQPAGDFHLLTPREIVARMDQDCIGQAHAKKTLAVAVHNHYKRLEHEEGRKARIAQRQEAEAAAAAAAAPVTGAQAGPQGDARRATVPHPPYPDTVAGAGRPDPLLHDSTNSWTAFSRDPVASGTGVPAGYNAADSGAGGYASVGSRHNSEEEEVELEKSNVLMMGPTGSGKTLLAKTLARLVNVPFAMADATTLTQAGYVGEDVESVLHKLLLNSNGDIAMAQKGIVYIDEIDKIIKKSENVSITRDVSGEGVQQSLLKILEGTIVNVPDKGGRKNPRSDFVQLDTANILFICGGAFVDLDRQIANRVDAASIGFGNSVRPRDKVSSTISSQILKRVEQADLIEYGLIPEFVGRFPIVVSLQALSEAELMQVLTEPRNSLYRQYKQILRQSGAELHVTKGALRSIAGSARQRGTGARGLRSILEHLLTEAMFHAPDGGVDAVLLDKAAVADKTGARMLRSAVQVEYELAHLDESEDGLAEPVARDRAHAERPYEAEQERVAAEVR</sequence>
<dbReference type="Gene3D" id="3.40.50.300">
    <property type="entry name" value="P-loop containing nucleotide triphosphate hydrolases"/>
    <property type="match status" value="1"/>
</dbReference>
<feature type="domain" description="AAA+ ATPase" evidence="4">
    <location>
        <begin position="358"/>
        <end position="511"/>
    </location>
</feature>
<evidence type="ECO:0000313" key="7">
    <source>
        <dbReference type="Proteomes" id="UP001489004"/>
    </source>
</evidence>
<proteinExistence type="predicted"/>
<keyword evidence="7" id="KW-1185">Reference proteome</keyword>
<name>A0AAW1QBR8_9CHLO</name>
<dbReference type="PANTHER" id="PTHR48102">
    <property type="entry name" value="ATP-DEPENDENT CLP PROTEASE ATP-BINDING SUBUNIT CLPX-LIKE, MITOCHONDRIAL-RELATED"/>
    <property type="match status" value="1"/>
</dbReference>
<evidence type="ECO:0000313" key="6">
    <source>
        <dbReference type="EMBL" id="KAK9818172.1"/>
    </source>
</evidence>
<evidence type="ECO:0008006" key="8">
    <source>
        <dbReference type="Google" id="ProtNLM"/>
    </source>
</evidence>
<gene>
    <name evidence="6" type="ORF">WJX72_008222</name>
</gene>
<keyword evidence="2" id="KW-0067">ATP-binding</keyword>
<dbReference type="InterPro" id="IPR019489">
    <property type="entry name" value="Clp_ATPase_C"/>
</dbReference>
<organism evidence="6 7">
    <name type="scientific">[Myrmecia] bisecta</name>
    <dbReference type="NCBI Taxonomy" id="41462"/>
    <lineage>
        <taxon>Eukaryota</taxon>
        <taxon>Viridiplantae</taxon>
        <taxon>Chlorophyta</taxon>
        <taxon>core chlorophytes</taxon>
        <taxon>Trebouxiophyceae</taxon>
        <taxon>Trebouxiales</taxon>
        <taxon>Trebouxiaceae</taxon>
        <taxon>Myrmecia</taxon>
    </lineage>
</organism>
<dbReference type="Pfam" id="PF10431">
    <property type="entry name" value="ClpB_D2-small"/>
    <property type="match status" value="1"/>
</dbReference>
<evidence type="ECO:0000256" key="2">
    <source>
        <dbReference type="ARBA" id="ARBA00022840"/>
    </source>
</evidence>
<feature type="compositionally biased region" description="Low complexity" evidence="3">
    <location>
        <begin position="261"/>
        <end position="279"/>
    </location>
</feature>
<dbReference type="CDD" id="cd19497">
    <property type="entry name" value="RecA-like_ClpX"/>
    <property type="match status" value="1"/>
</dbReference>
<dbReference type="SMART" id="SM00382">
    <property type="entry name" value="AAA"/>
    <property type="match status" value="1"/>
</dbReference>
<dbReference type="Pfam" id="PF07724">
    <property type="entry name" value="AAA_2"/>
    <property type="match status" value="1"/>
</dbReference>
<evidence type="ECO:0000256" key="1">
    <source>
        <dbReference type="ARBA" id="ARBA00022741"/>
    </source>
</evidence>
<dbReference type="InterPro" id="IPR003593">
    <property type="entry name" value="AAA+_ATPase"/>
</dbReference>
<comment type="caution">
    <text evidence="6">The sequence shown here is derived from an EMBL/GenBank/DDBJ whole genome shotgun (WGS) entry which is preliminary data.</text>
</comment>
<feature type="region of interest" description="Disordered" evidence="3">
    <location>
        <begin position="14"/>
        <end position="45"/>
    </location>
</feature>
<dbReference type="GO" id="GO:0016887">
    <property type="term" value="F:ATP hydrolysis activity"/>
    <property type="evidence" value="ECO:0007669"/>
    <property type="project" value="InterPro"/>
</dbReference>
<dbReference type="InterPro" id="IPR050052">
    <property type="entry name" value="ATP-dep_Clp_protease_ClpX"/>
</dbReference>
<feature type="domain" description="Clp ATPase C-terminal" evidence="5">
    <location>
        <begin position="565"/>
        <end position="659"/>
    </location>
</feature>
<dbReference type="GO" id="GO:0140662">
    <property type="term" value="F:ATP-dependent protein folding chaperone"/>
    <property type="evidence" value="ECO:0007669"/>
    <property type="project" value="InterPro"/>
</dbReference>
<dbReference type="InterPro" id="IPR004487">
    <property type="entry name" value="Clp_protease_ATP-bd_su_ClpX"/>
</dbReference>
<dbReference type="NCBIfam" id="NF003745">
    <property type="entry name" value="PRK05342.1"/>
    <property type="match status" value="1"/>
</dbReference>
<dbReference type="SUPFAM" id="SSF52540">
    <property type="entry name" value="P-loop containing nucleoside triphosphate hydrolases"/>
    <property type="match status" value="1"/>
</dbReference>
<dbReference type="NCBIfam" id="TIGR00382">
    <property type="entry name" value="clpX"/>
    <property type="match status" value="1"/>
</dbReference>
<dbReference type="GO" id="GO:0051082">
    <property type="term" value="F:unfolded protein binding"/>
    <property type="evidence" value="ECO:0007669"/>
    <property type="project" value="InterPro"/>
</dbReference>
<protein>
    <recommendedName>
        <fullName evidence="8">ATP-dependent Clp protease ATP-binding subunit</fullName>
    </recommendedName>
</protein>
<dbReference type="PANTHER" id="PTHR48102:SF7">
    <property type="entry name" value="ATP-DEPENDENT CLP PROTEASE ATP-BINDING SUBUNIT CLPX-LIKE, MITOCHONDRIAL"/>
    <property type="match status" value="1"/>
</dbReference>